<dbReference type="SUPFAM" id="SSF53850">
    <property type="entry name" value="Periplasmic binding protein-like II"/>
    <property type="match status" value="1"/>
</dbReference>
<keyword evidence="1" id="KW-0732">Signal</keyword>
<keyword evidence="3" id="KW-1185">Reference proteome</keyword>
<dbReference type="PANTHER" id="PTHR30024:SF21">
    <property type="entry name" value="ABC TRANSPORTER SUBSTRATE-BINDING PROTEIN"/>
    <property type="match status" value="1"/>
</dbReference>
<protein>
    <submittedName>
        <fullName evidence="2">NitT/TauT family transport system substrate-binding protein</fullName>
    </submittedName>
</protein>
<dbReference type="InterPro" id="IPR006311">
    <property type="entry name" value="TAT_signal"/>
</dbReference>
<gene>
    <name evidence="2" type="ORF">SAMN05421844_10865</name>
</gene>
<accession>A0ABY0P4V6</accession>
<dbReference type="PANTHER" id="PTHR30024">
    <property type="entry name" value="ALIPHATIC SULFONATES-BINDING PROTEIN-RELATED"/>
    <property type="match status" value="1"/>
</dbReference>
<evidence type="ECO:0000256" key="1">
    <source>
        <dbReference type="SAM" id="SignalP"/>
    </source>
</evidence>
<sequence>MTQQTTFPSRRTLLRGAAALAAAPLAGLAGQHAFAQASPLKQRQTIKLAWGQTAVCQSPISVALKQGLFEKYNLAVEPVNFSGPTDALLQAIATGHADGGIGMALRWLKPLEQGFDVGLTVGTHGGCMRLLVPEAANIGSLKDLKGKSIAVTDPASPVRNFFAIRLAEIGLDPEKDVSWVQYPQDLFGEALKKGEVQALAGDDPHLYLIRERDKLIELATNLEGQYAKSTCCVLGLRGALIRDQPEVAGAISRAIVEAQAWTAANPDKTAEIFAPFVPAKVTPETVAAILRSHTHDHHSTGAALRGDVALFTEQLKLVNVIRKNTDAKAFAQKIVPHVPV</sequence>
<evidence type="ECO:0000313" key="3">
    <source>
        <dbReference type="Proteomes" id="UP000199468"/>
    </source>
</evidence>
<dbReference type="Pfam" id="PF13379">
    <property type="entry name" value="NMT1_2"/>
    <property type="match status" value="1"/>
</dbReference>
<feature type="chain" id="PRO_5046996296" evidence="1">
    <location>
        <begin position="36"/>
        <end position="340"/>
    </location>
</feature>
<dbReference type="RefSeq" id="WP_091860985.1">
    <property type="nucleotide sequence ID" value="NZ_FNBZ01000008.1"/>
</dbReference>
<reference evidence="2 3" key="1">
    <citation type="submission" date="2016-10" db="EMBL/GenBank/DDBJ databases">
        <authorList>
            <person name="Varghese N."/>
            <person name="Submissions S."/>
        </authorList>
    </citation>
    <scope>NUCLEOTIDE SEQUENCE [LARGE SCALE GENOMIC DNA]</scope>
    <source>
        <strain evidence="2 3">DSM 26672</strain>
    </source>
</reference>
<dbReference type="Gene3D" id="3.40.190.10">
    <property type="entry name" value="Periplasmic binding protein-like II"/>
    <property type="match status" value="2"/>
</dbReference>
<feature type="signal peptide" evidence="1">
    <location>
        <begin position="1"/>
        <end position="35"/>
    </location>
</feature>
<organism evidence="2 3">
    <name type="scientific">Bosea robiniae</name>
    <dbReference type="NCBI Taxonomy" id="1036780"/>
    <lineage>
        <taxon>Bacteria</taxon>
        <taxon>Pseudomonadati</taxon>
        <taxon>Pseudomonadota</taxon>
        <taxon>Alphaproteobacteria</taxon>
        <taxon>Hyphomicrobiales</taxon>
        <taxon>Boseaceae</taxon>
        <taxon>Bosea</taxon>
    </lineage>
</organism>
<dbReference type="PROSITE" id="PS51318">
    <property type="entry name" value="TAT"/>
    <property type="match status" value="1"/>
</dbReference>
<proteinExistence type="predicted"/>
<dbReference type="EMBL" id="FNBZ01000008">
    <property type="protein sequence ID" value="SDH34030.1"/>
    <property type="molecule type" value="Genomic_DNA"/>
</dbReference>
<name>A0ABY0P4V6_9HYPH</name>
<dbReference type="Proteomes" id="UP000199468">
    <property type="component" value="Unassembled WGS sequence"/>
</dbReference>
<evidence type="ECO:0000313" key="2">
    <source>
        <dbReference type="EMBL" id="SDH34030.1"/>
    </source>
</evidence>
<comment type="caution">
    <text evidence="2">The sequence shown here is derived from an EMBL/GenBank/DDBJ whole genome shotgun (WGS) entry which is preliminary data.</text>
</comment>